<dbReference type="NCBIfam" id="TIGR01640">
    <property type="entry name" value="F_box_assoc_1"/>
    <property type="match status" value="1"/>
</dbReference>
<gene>
    <name evidence="2" type="ORF">TRIUR3_05925</name>
</gene>
<proteinExistence type="predicted"/>
<name>M7Z3E7_TRIUA</name>
<dbReference type="AlphaFoldDB" id="M7Z3E7"/>
<dbReference type="InterPro" id="IPR017451">
    <property type="entry name" value="F-box-assoc_interact_dom"/>
</dbReference>
<dbReference type="Pfam" id="PF24750">
    <property type="entry name" value="b-prop_At3g26010-like"/>
    <property type="match status" value="1"/>
</dbReference>
<reference evidence="2" key="1">
    <citation type="journal article" date="2013" name="Nature">
        <title>Draft genome of the wheat A-genome progenitor Triticum urartu.</title>
        <authorList>
            <person name="Ling H.Q."/>
            <person name="Zhao S."/>
            <person name="Liu D."/>
            <person name="Wang J."/>
            <person name="Sun H."/>
            <person name="Zhang C."/>
            <person name="Fan H."/>
            <person name="Li D."/>
            <person name="Dong L."/>
            <person name="Tao Y."/>
            <person name="Gao C."/>
            <person name="Wu H."/>
            <person name="Li Y."/>
            <person name="Cui Y."/>
            <person name="Guo X."/>
            <person name="Zheng S."/>
            <person name="Wang B."/>
            <person name="Yu K."/>
            <person name="Liang Q."/>
            <person name="Yang W."/>
            <person name="Lou X."/>
            <person name="Chen J."/>
            <person name="Feng M."/>
            <person name="Jian J."/>
            <person name="Zhang X."/>
            <person name="Luo G."/>
            <person name="Jiang Y."/>
            <person name="Liu J."/>
            <person name="Wang Z."/>
            <person name="Sha Y."/>
            <person name="Zhang B."/>
            <person name="Wu H."/>
            <person name="Tang D."/>
            <person name="Shen Q."/>
            <person name="Xue P."/>
            <person name="Zou S."/>
            <person name="Wang X."/>
            <person name="Liu X."/>
            <person name="Wang F."/>
            <person name="Yang Y."/>
            <person name="An X."/>
            <person name="Dong Z."/>
            <person name="Zhang K."/>
            <person name="Zhang X."/>
            <person name="Luo M.C."/>
            <person name="Dvorak J."/>
            <person name="Tong Y."/>
            <person name="Wang J."/>
            <person name="Yang H."/>
            <person name="Li Z."/>
            <person name="Wang D."/>
            <person name="Zhang A."/>
            <person name="Wang J."/>
        </authorList>
    </citation>
    <scope>NUCLEOTIDE SEQUENCE</scope>
</reference>
<dbReference type="STRING" id="4572.M7Z3E7"/>
<protein>
    <recommendedName>
        <fullName evidence="1">F-box protein At3g26010-like beta-propeller domain-containing protein</fullName>
    </recommendedName>
</protein>
<dbReference type="OMA" id="REYMAVE"/>
<dbReference type="InterPro" id="IPR055290">
    <property type="entry name" value="At3g26010-like"/>
</dbReference>
<dbReference type="SUPFAM" id="SSF50965">
    <property type="entry name" value="Galactose oxidase, central domain"/>
    <property type="match status" value="1"/>
</dbReference>
<accession>M7Z3E7</accession>
<dbReference type="InterPro" id="IPR056592">
    <property type="entry name" value="Beta-prop_At3g26010-like"/>
</dbReference>
<sequence length="284" mass="32321">MPDHDKDEGIIQENSCNGLLLYRRYKKNNNVTPSMKEGDFRFVVCNPVTWRWVELPPLPPKPAADRSSCTTGLAFDPAVSSDFHVLHFEQTFQEKCITGVNIYSLRTGAWSHRGNEMAEKVMLFIRSRCIFVGGMLYLMGSLERNDGHHMLLGVDMEGKVWKTISLPYGRRFGTIGSSQGCLHYAVASYDDNNQISRLELWCLQDCDSRELVLKHIASFNKLMSKIGREYMAVEIHPDCDTIFLPSCLGDTLVAYDMRHQKVGCILNLEKSNTQQLLPYVPLFS</sequence>
<dbReference type="EMBL" id="KD142414">
    <property type="protein sequence ID" value="EMS57653.1"/>
    <property type="molecule type" value="Genomic_DNA"/>
</dbReference>
<dbReference type="PANTHER" id="PTHR35546:SF50">
    <property type="entry name" value="F-BOX DOMAIN-CONTAINING PROTEIN"/>
    <property type="match status" value="1"/>
</dbReference>
<dbReference type="PANTHER" id="PTHR35546">
    <property type="entry name" value="F-BOX PROTEIN INTERACTION DOMAIN PROTEIN-RELATED"/>
    <property type="match status" value="1"/>
</dbReference>
<dbReference type="Gene3D" id="2.120.10.80">
    <property type="entry name" value="Kelch-type beta propeller"/>
    <property type="match status" value="1"/>
</dbReference>
<dbReference type="InterPro" id="IPR015915">
    <property type="entry name" value="Kelch-typ_b-propeller"/>
</dbReference>
<evidence type="ECO:0000259" key="1">
    <source>
        <dbReference type="Pfam" id="PF24750"/>
    </source>
</evidence>
<dbReference type="InterPro" id="IPR011043">
    <property type="entry name" value="Gal_Oxase/kelch_b-propeller"/>
</dbReference>
<feature type="domain" description="F-box protein At3g26010-like beta-propeller" evidence="1">
    <location>
        <begin position="12"/>
        <end position="265"/>
    </location>
</feature>
<evidence type="ECO:0000313" key="2">
    <source>
        <dbReference type="EMBL" id="EMS57653.1"/>
    </source>
</evidence>
<organism evidence="2">
    <name type="scientific">Triticum urartu</name>
    <name type="common">Red wild einkorn</name>
    <name type="synonym">Crithodium urartu</name>
    <dbReference type="NCBI Taxonomy" id="4572"/>
    <lineage>
        <taxon>Eukaryota</taxon>
        <taxon>Viridiplantae</taxon>
        <taxon>Streptophyta</taxon>
        <taxon>Embryophyta</taxon>
        <taxon>Tracheophyta</taxon>
        <taxon>Spermatophyta</taxon>
        <taxon>Magnoliopsida</taxon>
        <taxon>Liliopsida</taxon>
        <taxon>Poales</taxon>
        <taxon>Poaceae</taxon>
        <taxon>BOP clade</taxon>
        <taxon>Pooideae</taxon>
        <taxon>Triticodae</taxon>
        <taxon>Triticeae</taxon>
        <taxon>Triticinae</taxon>
        <taxon>Triticum</taxon>
    </lineage>
</organism>